<keyword evidence="2" id="KW-1185">Reference proteome</keyword>
<dbReference type="Proteomes" id="UP000318080">
    <property type="component" value="Unassembled WGS sequence"/>
</dbReference>
<reference evidence="1 2" key="1">
    <citation type="submission" date="2019-06" db="EMBL/GenBank/DDBJ databases">
        <title>Draft genome of C. phoceense Strain 272.</title>
        <authorList>
            <person name="Pacheco L.G.C."/>
            <person name="Barberis C.M."/>
            <person name="Almuzara M.N."/>
            <person name="Traglia G.M."/>
            <person name="Santos C.S."/>
            <person name="Rocha D.J.P.G."/>
            <person name="Aguiar E.R.G.R."/>
            <person name="Vay C.A."/>
        </authorList>
    </citation>
    <scope>NUCLEOTIDE SEQUENCE [LARGE SCALE GENOMIC DNA]</scope>
    <source>
        <strain evidence="1 2">272</strain>
    </source>
</reference>
<name>A0A540R753_9CORY</name>
<evidence type="ECO:0000313" key="2">
    <source>
        <dbReference type="Proteomes" id="UP000318080"/>
    </source>
</evidence>
<sequence length="117" mass="12669">MATANNKTTRKTTTKAEDVEVLDADTTTEKPEIVDGIYAEEVTLTNGVNLKIEVIVDKDQLPASMASLMFEGNLEGMILAQVTPLTRKILDLTGATRKDLHEVISPVVQRGSELAGE</sequence>
<accession>A0A540R753</accession>
<comment type="caution">
    <text evidence="1">The sequence shown here is derived from an EMBL/GenBank/DDBJ whole genome shotgun (WGS) entry which is preliminary data.</text>
</comment>
<evidence type="ECO:0000313" key="1">
    <source>
        <dbReference type="EMBL" id="TQE43570.1"/>
    </source>
</evidence>
<dbReference type="AlphaFoldDB" id="A0A540R753"/>
<protein>
    <recommendedName>
        <fullName evidence="3">Phage tail assembly protein</fullName>
    </recommendedName>
</protein>
<evidence type="ECO:0008006" key="3">
    <source>
        <dbReference type="Google" id="ProtNLM"/>
    </source>
</evidence>
<dbReference type="EMBL" id="VHIR01000007">
    <property type="protein sequence ID" value="TQE43570.1"/>
    <property type="molecule type" value="Genomic_DNA"/>
</dbReference>
<proteinExistence type="predicted"/>
<dbReference type="RefSeq" id="WP_141628833.1">
    <property type="nucleotide sequence ID" value="NZ_VHIR01000007.1"/>
</dbReference>
<gene>
    <name evidence="1" type="ORF">EJK80_06060</name>
</gene>
<dbReference type="STRING" id="1686286.GCA_900092335_02610"/>
<organism evidence="1 2">
    <name type="scientific">Corynebacterium phoceense</name>
    <dbReference type="NCBI Taxonomy" id="1686286"/>
    <lineage>
        <taxon>Bacteria</taxon>
        <taxon>Bacillati</taxon>
        <taxon>Actinomycetota</taxon>
        <taxon>Actinomycetes</taxon>
        <taxon>Mycobacteriales</taxon>
        <taxon>Corynebacteriaceae</taxon>
        <taxon>Corynebacterium</taxon>
    </lineage>
</organism>